<comment type="caution">
    <text evidence="3">Lacks conserved residue(s) required for the propagation of feature annotation.</text>
</comment>
<dbReference type="InterPro" id="IPR000413">
    <property type="entry name" value="Integrin_alpha"/>
</dbReference>
<comment type="similarity">
    <text evidence="3">Belongs to the integrin alpha chain family.</text>
</comment>
<keyword evidence="3" id="KW-0812">Transmembrane</keyword>
<keyword evidence="3" id="KW-0675">Receptor</keyword>
<keyword evidence="3" id="KW-0401">Integrin</keyword>
<feature type="transmembrane region" description="Helical" evidence="3">
    <location>
        <begin position="136"/>
        <end position="157"/>
    </location>
</feature>
<comment type="subcellular location">
    <subcellularLocation>
        <location evidence="3">Membrane</location>
        <topology evidence="3">Single-pass type I membrane protein</topology>
    </subcellularLocation>
</comment>
<dbReference type="PROSITE" id="PS51470">
    <property type="entry name" value="FG_GAP"/>
    <property type="match status" value="2"/>
</dbReference>
<dbReference type="PANTHER" id="PTHR23220">
    <property type="entry name" value="INTEGRIN ALPHA"/>
    <property type="match status" value="1"/>
</dbReference>
<protein>
    <submittedName>
        <fullName evidence="4">Uncharacterized protein</fullName>
    </submittedName>
</protein>
<evidence type="ECO:0000313" key="5">
    <source>
        <dbReference type="Proteomes" id="UP001217089"/>
    </source>
</evidence>
<evidence type="ECO:0000256" key="3">
    <source>
        <dbReference type="RuleBase" id="RU003762"/>
    </source>
</evidence>
<keyword evidence="3" id="KW-0130">Cell adhesion</keyword>
<name>A0ABQ9FCY9_TEGGR</name>
<feature type="repeat" description="FG-GAP" evidence="2">
    <location>
        <begin position="1"/>
        <end position="41"/>
    </location>
</feature>
<dbReference type="EMBL" id="JARBDR010000342">
    <property type="protein sequence ID" value="KAJ8313543.1"/>
    <property type="molecule type" value="Genomic_DNA"/>
</dbReference>
<dbReference type="PRINTS" id="PR01185">
    <property type="entry name" value="INTEGRINA"/>
</dbReference>
<evidence type="ECO:0000256" key="1">
    <source>
        <dbReference type="ARBA" id="ARBA00023180"/>
    </source>
</evidence>
<keyword evidence="1" id="KW-0325">Glycoprotein</keyword>
<keyword evidence="3" id="KW-0472">Membrane</keyword>
<sequence length="229" mass="26087">MAGFSVSMSKNGRRLLFGAPGAFYWQGQVYSKWSDEGGLLHKTREGPASQDDSYLGYSSAVGEFDGDGEEDNTLNKIADGINMYFTFYFKIRPNIINCLFDKLISSFLLGKNDIFFFIHINILLSLLVIHTQNVCLSQIGVIIMFIEIFQLGAYFGYSVAVQDLDGKQFHVTTIKYVKCEFTTQATNFYSLFIFFRLDDIIVGAPLYSDYSSKHTYDAGRVYIYYQNNK</sequence>
<keyword evidence="3" id="KW-1133">Transmembrane helix</keyword>
<accession>A0ABQ9FCY9</accession>
<dbReference type="Proteomes" id="UP001217089">
    <property type="component" value="Unassembled WGS sequence"/>
</dbReference>
<proteinExistence type="inferred from homology"/>
<organism evidence="4 5">
    <name type="scientific">Tegillarca granosa</name>
    <name type="common">Malaysian cockle</name>
    <name type="synonym">Anadara granosa</name>
    <dbReference type="NCBI Taxonomy" id="220873"/>
    <lineage>
        <taxon>Eukaryota</taxon>
        <taxon>Metazoa</taxon>
        <taxon>Spiralia</taxon>
        <taxon>Lophotrochozoa</taxon>
        <taxon>Mollusca</taxon>
        <taxon>Bivalvia</taxon>
        <taxon>Autobranchia</taxon>
        <taxon>Pteriomorphia</taxon>
        <taxon>Arcoida</taxon>
        <taxon>Arcoidea</taxon>
        <taxon>Arcidae</taxon>
        <taxon>Tegillarca</taxon>
    </lineage>
</organism>
<evidence type="ECO:0000313" key="4">
    <source>
        <dbReference type="EMBL" id="KAJ8313543.1"/>
    </source>
</evidence>
<gene>
    <name evidence="4" type="ORF">KUTeg_008104</name>
</gene>
<dbReference type="InterPro" id="IPR028994">
    <property type="entry name" value="Integrin_alpha_N"/>
</dbReference>
<comment type="caution">
    <text evidence="4">The sequence shown here is derived from an EMBL/GenBank/DDBJ whole genome shotgun (WGS) entry which is preliminary data.</text>
</comment>
<dbReference type="InterPro" id="IPR013519">
    <property type="entry name" value="Int_alpha_beta-p"/>
</dbReference>
<reference evidence="4 5" key="1">
    <citation type="submission" date="2022-12" db="EMBL/GenBank/DDBJ databases">
        <title>Chromosome-level genome of Tegillarca granosa.</title>
        <authorList>
            <person name="Kim J."/>
        </authorList>
    </citation>
    <scope>NUCLEOTIDE SEQUENCE [LARGE SCALE GENOMIC DNA]</scope>
    <source>
        <strain evidence="4">Teg-2019</strain>
        <tissue evidence="4">Adductor muscle</tissue>
    </source>
</reference>
<feature type="transmembrane region" description="Helical" evidence="3">
    <location>
        <begin position="114"/>
        <end position="130"/>
    </location>
</feature>
<feature type="repeat" description="FG-GAP" evidence="2">
    <location>
        <begin position="141"/>
        <end position="229"/>
    </location>
</feature>
<dbReference type="SUPFAM" id="SSF69318">
    <property type="entry name" value="Integrin alpha N-terminal domain"/>
    <property type="match status" value="1"/>
</dbReference>
<dbReference type="Gene3D" id="2.130.10.130">
    <property type="entry name" value="Integrin alpha, N-terminal"/>
    <property type="match status" value="1"/>
</dbReference>
<evidence type="ECO:0000256" key="2">
    <source>
        <dbReference type="PROSITE-ProRule" id="PRU00803"/>
    </source>
</evidence>
<feature type="non-terminal residue" evidence="4">
    <location>
        <position position="229"/>
    </location>
</feature>
<dbReference type="PANTHER" id="PTHR23220:SF133">
    <property type="entry name" value="INTEGRIN ALPHA-PS2"/>
    <property type="match status" value="1"/>
</dbReference>
<keyword evidence="5" id="KW-1185">Reference proteome</keyword>